<evidence type="ECO:0000259" key="1">
    <source>
        <dbReference type="Pfam" id="PF04233"/>
    </source>
</evidence>
<protein>
    <submittedName>
        <fullName evidence="2">Minor capsid protein</fullName>
    </submittedName>
</protein>
<proteinExistence type="predicted"/>
<keyword evidence="3" id="KW-1185">Reference proteome</keyword>
<organism evidence="2 3">
    <name type="scientific">Shewanella cutis</name>
    <dbReference type="NCBI Taxonomy" id="2766780"/>
    <lineage>
        <taxon>Bacteria</taxon>
        <taxon>Pseudomonadati</taxon>
        <taxon>Pseudomonadota</taxon>
        <taxon>Gammaproteobacteria</taxon>
        <taxon>Alteromonadales</taxon>
        <taxon>Shewanellaceae</taxon>
        <taxon>Shewanella</taxon>
    </lineage>
</organism>
<sequence>MPEQRVPEAVDLSIAINQAPADAVAYFRAKGFAISNDWQDVWTRAHARAFTVAKATQMDVLTAIRNEVDAALSQGLTAKQFQANLKPQLEKLGWWGKQVIEASPGVEREVQLGSPYRLNTIYRQNLQTAYMAGRYRRMLSRSKTHPYWQYVAIDDGQTRPAHARLRSKVFRFDDPIWDIIYPPNGWGCRCRVRALTEAQVKAMGLTVENGEGYIHRFDTETVARGTGEVLTVPHARIDLPDGSSMSPDLGWAYSPGEAAFGTDVAVAKKLGSIQSLDTRAQFIQTLNNSPLRQAQFAQWTGEVLATHPGQKRRPGLGVQALGFMTPSIQAAVTARLGAEPTALLAIGEKQLVHADSPRHIKEGVALTRDEYQQLPLMLAQPEAVLWDSKNQNLLYVYATEDDGRKVKVIINSAWKMKRQQAMDAVINVYKINAVDLKHGQYELLQGKLEE</sequence>
<dbReference type="Proteomes" id="UP000829384">
    <property type="component" value="Unassembled WGS sequence"/>
</dbReference>
<dbReference type="InterPro" id="IPR006528">
    <property type="entry name" value="Phage_head_morphogenesis_dom"/>
</dbReference>
<dbReference type="RefSeq" id="WP_240131716.1">
    <property type="nucleotide sequence ID" value="NZ_JACSDI010000012.1"/>
</dbReference>
<evidence type="ECO:0000313" key="2">
    <source>
        <dbReference type="EMBL" id="MCG9965203.1"/>
    </source>
</evidence>
<reference evidence="2 3" key="1">
    <citation type="submission" date="2020-08" db="EMBL/GenBank/DDBJ databases">
        <title>Whole genome sequence of Shewanella sp strain PS-2.</title>
        <authorList>
            <person name="Das S.K."/>
        </authorList>
    </citation>
    <scope>NUCLEOTIDE SEQUENCE [LARGE SCALE GENOMIC DNA]</scope>
    <source>
        <strain evidence="2 3">PS-2</strain>
    </source>
</reference>
<accession>A0ABS9QXW2</accession>
<name>A0ABS9QXW2_9GAMM</name>
<feature type="domain" description="Phage head morphogenesis" evidence="1">
    <location>
        <begin position="63"/>
        <end position="192"/>
    </location>
</feature>
<dbReference type="Pfam" id="PF04233">
    <property type="entry name" value="Phage_Mu_F"/>
    <property type="match status" value="1"/>
</dbReference>
<comment type="caution">
    <text evidence="2">The sequence shown here is derived from an EMBL/GenBank/DDBJ whole genome shotgun (WGS) entry which is preliminary data.</text>
</comment>
<evidence type="ECO:0000313" key="3">
    <source>
        <dbReference type="Proteomes" id="UP000829384"/>
    </source>
</evidence>
<gene>
    <name evidence="2" type="ORF">H9J30_14955</name>
</gene>
<dbReference type="NCBIfam" id="TIGR01641">
    <property type="entry name" value="phageSPP1_gp7"/>
    <property type="match status" value="1"/>
</dbReference>
<dbReference type="EMBL" id="JACSDI010000012">
    <property type="protein sequence ID" value="MCG9965203.1"/>
    <property type="molecule type" value="Genomic_DNA"/>
</dbReference>